<keyword evidence="2" id="KW-1185">Reference proteome</keyword>
<dbReference type="RefSeq" id="WP_308455015.1">
    <property type="nucleotide sequence ID" value="NZ_JAJEQR010000081.1"/>
</dbReference>
<evidence type="ECO:0000313" key="2">
    <source>
        <dbReference type="Proteomes" id="UP001198182"/>
    </source>
</evidence>
<organism evidence="1 2">
    <name type="scientific">Hominifimenecus microfluidus</name>
    <dbReference type="NCBI Taxonomy" id="2885348"/>
    <lineage>
        <taxon>Bacteria</taxon>
        <taxon>Bacillati</taxon>
        <taxon>Bacillota</taxon>
        <taxon>Clostridia</taxon>
        <taxon>Lachnospirales</taxon>
        <taxon>Lachnospiraceae</taxon>
        <taxon>Hominifimenecus</taxon>
    </lineage>
</organism>
<protein>
    <submittedName>
        <fullName evidence="1">Uncharacterized protein</fullName>
    </submittedName>
</protein>
<proteinExistence type="predicted"/>
<accession>A0AAE3ED90</accession>
<gene>
    <name evidence="1" type="ORF">LKD81_16750</name>
</gene>
<comment type="caution">
    <text evidence="1">The sequence shown here is derived from an EMBL/GenBank/DDBJ whole genome shotgun (WGS) entry which is preliminary data.</text>
</comment>
<reference evidence="1" key="1">
    <citation type="submission" date="2021-10" db="EMBL/GenBank/DDBJ databases">
        <title>Anaerobic single-cell dispensing facilitates the cultivation of human gut bacteria.</title>
        <authorList>
            <person name="Afrizal A."/>
        </authorList>
    </citation>
    <scope>NUCLEOTIDE SEQUENCE</scope>
    <source>
        <strain evidence="1">CLA-AA-H215</strain>
    </source>
</reference>
<dbReference type="AlphaFoldDB" id="A0AAE3ED90"/>
<dbReference type="EMBL" id="JAJEQR010000081">
    <property type="protein sequence ID" value="MCC2232618.1"/>
    <property type="molecule type" value="Genomic_DNA"/>
</dbReference>
<name>A0AAE3ED90_9FIRM</name>
<evidence type="ECO:0000313" key="1">
    <source>
        <dbReference type="EMBL" id="MCC2232618.1"/>
    </source>
</evidence>
<dbReference type="Proteomes" id="UP001198182">
    <property type="component" value="Unassembled WGS sequence"/>
</dbReference>
<sequence>MRRKDEKLKVVRHFIIDGKEYLESEISEEMKQKIYRELARRAMESVGFTAVEKEGTA</sequence>